<evidence type="ECO:0000313" key="6">
    <source>
        <dbReference type="Proteomes" id="UP000664096"/>
    </source>
</evidence>
<dbReference type="GO" id="GO:0008903">
    <property type="term" value="F:hydroxypyruvate isomerase activity"/>
    <property type="evidence" value="ECO:0007669"/>
    <property type="project" value="TreeGrafter"/>
</dbReference>
<dbReference type="InterPro" id="IPR036237">
    <property type="entry name" value="Xyl_isomerase-like_sf"/>
</dbReference>
<dbReference type="SUPFAM" id="SSF51658">
    <property type="entry name" value="Xylose isomerase-like"/>
    <property type="match status" value="1"/>
</dbReference>
<dbReference type="Pfam" id="PF01261">
    <property type="entry name" value="AP_endonuc_2"/>
    <property type="match status" value="1"/>
</dbReference>
<dbReference type="AlphaFoldDB" id="A0A939EB28"/>
<evidence type="ECO:0000259" key="4">
    <source>
        <dbReference type="Pfam" id="PF01261"/>
    </source>
</evidence>
<evidence type="ECO:0000256" key="1">
    <source>
        <dbReference type="ARBA" id="ARBA00023235"/>
    </source>
</evidence>
<dbReference type="PIRSF" id="PIRSF006241">
    <property type="entry name" value="HyI"/>
    <property type="match status" value="1"/>
</dbReference>
<dbReference type="InterPro" id="IPR026040">
    <property type="entry name" value="HyI-like"/>
</dbReference>
<gene>
    <name evidence="5" type="ORF">JF539_03905</name>
</gene>
<comment type="similarity">
    <text evidence="2">Belongs to the hyi family.</text>
</comment>
<feature type="active site" description="Proton donor/acceptor" evidence="3">
    <location>
        <position position="233"/>
    </location>
</feature>
<evidence type="ECO:0000256" key="2">
    <source>
        <dbReference type="PIRNR" id="PIRNR006241"/>
    </source>
</evidence>
<name>A0A939EB28_9HYPH</name>
<comment type="caution">
    <text evidence="5">The sequence shown here is derived from an EMBL/GenBank/DDBJ whole genome shotgun (WGS) entry which is preliminary data.</text>
</comment>
<dbReference type="EMBL" id="JAEKJZ010000001">
    <property type="protein sequence ID" value="MBN9669471.1"/>
    <property type="molecule type" value="Genomic_DNA"/>
</dbReference>
<feature type="active site" description="Proton donor/acceptor" evidence="3">
    <location>
        <position position="136"/>
    </location>
</feature>
<evidence type="ECO:0000256" key="3">
    <source>
        <dbReference type="PIRSR" id="PIRSR006241-50"/>
    </source>
</evidence>
<sequence length="253" mass="27603">MTERFRFSANTGFLWKDRPFLDRIRAAAAAGFDAVEFHDEAQSETPADLKTVLEDTGLPVCGLNVRMGATAGCAAVPGEAQRAGDDFLKALEVAESVDAGAIHVLAGHAEGPEAAEQYRKVLDFCCGQTDRTVLIEPICLAKMPGYFLKDVDQASEILADVGRPNLKIMFDCFHVREESGDILTAFERVRAAVGHIQIASWPDRSEPGNGEPDYSRLLPAFHAAGYRSCFGCEYVPSGDTDAGLVWRERYRGI</sequence>
<dbReference type="PANTHER" id="PTHR43489">
    <property type="entry name" value="ISOMERASE"/>
    <property type="match status" value="1"/>
</dbReference>
<keyword evidence="1 2" id="KW-0413">Isomerase</keyword>
<organism evidence="5 6">
    <name type="scientific">Roseibium aggregatum</name>
    <dbReference type="NCBI Taxonomy" id="187304"/>
    <lineage>
        <taxon>Bacteria</taxon>
        <taxon>Pseudomonadati</taxon>
        <taxon>Pseudomonadota</taxon>
        <taxon>Alphaproteobacteria</taxon>
        <taxon>Hyphomicrobiales</taxon>
        <taxon>Stappiaceae</taxon>
        <taxon>Roseibium</taxon>
    </lineage>
</organism>
<proteinExistence type="inferred from homology"/>
<feature type="domain" description="Xylose isomerase-like TIM barrel" evidence="4">
    <location>
        <begin position="24"/>
        <end position="241"/>
    </location>
</feature>
<dbReference type="PANTHER" id="PTHR43489:SF6">
    <property type="entry name" value="HYDROXYPYRUVATE ISOMERASE-RELATED"/>
    <property type="match status" value="1"/>
</dbReference>
<dbReference type="InterPro" id="IPR050417">
    <property type="entry name" value="Sugar_Epim/Isomerase"/>
</dbReference>
<reference evidence="5" key="1">
    <citation type="submission" date="2020-12" db="EMBL/GenBank/DDBJ databases">
        <title>Oil enriched cultivation method for isolating marine PHA-producing bacteria.</title>
        <authorList>
            <person name="Zheng W."/>
            <person name="Yu S."/>
            <person name="Huang Y."/>
        </authorList>
    </citation>
    <scope>NUCLEOTIDE SEQUENCE</scope>
    <source>
        <strain evidence="5">SY-2-12</strain>
    </source>
</reference>
<dbReference type="InterPro" id="IPR013022">
    <property type="entry name" value="Xyl_isomerase-like_TIM-brl"/>
</dbReference>
<accession>A0A939EB28</accession>
<protein>
    <submittedName>
        <fullName evidence="5">TIM barrel protein</fullName>
    </submittedName>
</protein>
<dbReference type="GO" id="GO:0046487">
    <property type="term" value="P:glyoxylate metabolic process"/>
    <property type="evidence" value="ECO:0007669"/>
    <property type="project" value="TreeGrafter"/>
</dbReference>
<dbReference type="Gene3D" id="3.20.20.150">
    <property type="entry name" value="Divalent-metal-dependent TIM barrel enzymes"/>
    <property type="match status" value="1"/>
</dbReference>
<dbReference type="Proteomes" id="UP000664096">
    <property type="component" value="Unassembled WGS sequence"/>
</dbReference>
<dbReference type="RefSeq" id="WP_207139034.1">
    <property type="nucleotide sequence ID" value="NZ_JAEKJZ010000001.1"/>
</dbReference>
<evidence type="ECO:0000313" key="5">
    <source>
        <dbReference type="EMBL" id="MBN9669471.1"/>
    </source>
</evidence>